<reference evidence="1" key="1">
    <citation type="submission" date="2022-11" db="EMBL/GenBank/DDBJ databases">
        <title>Minimal conservation of predation-associated metabolite biosynthetic gene clusters underscores biosynthetic potential of Myxococcota including descriptions for ten novel species: Archangium lansinium sp. nov., Myxococcus landrumus sp. nov., Nannocystis bai.</title>
        <authorList>
            <person name="Ahearne A."/>
            <person name="Stevens C."/>
            <person name="Phillips K."/>
        </authorList>
    </citation>
    <scope>NUCLEOTIDE SEQUENCE</scope>
    <source>
        <strain evidence="1">Na p29</strain>
    </source>
</reference>
<name>A0A9X3J4P1_9BACT</name>
<dbReference type="Proteomes" id="UP001150924">
    <property type="component" value="Unassembled WGS sequence"/>
</dbReference>
<gene>
    <name evidence="1" type="ORF">OV079_52845</name>
</gene>
<evidence type="ECO:0000313" key="1">
    <source>
        <dbReference type="EMBL" id="MCY1014069.1"/>
    </source>
</evidence>
<keyword evidence="2" id="KW-1185">Reference proteome</keyword>
<protein>
    <submittedName>
        <fullName evidence="1">Uncharacterized protein</fullName>
    </submittedName>
</protein>
<accession>A0A9X3J4P1</accession>
<proteinExistence type="predicted"/>
<sequence>MRRRVAPRRLWRRRRRTRGVASTASDWALGGADEALFILTNGVFIDESQFDRATITGLTREGRWMVRADGVVVYGHPAWTDETVRTEEELPPLHAVAAVGDEAVVVGDGGLVGRAREAEAWECDRRYH</sequence>
<dbReference type="EMBL" id="JAPNKE010000002">
    <property type="protein sequence ID" value="MCY1014069.1"/>
    <property type="molecule type" value="Genomic_DNA"/>
</dbReference>
<organism evidence="1 2">
    <name type="scientific">Nannocystis pusilla</name>
    <dbReference type="NCBI Taxonomy" id="889268"/>
    <lineage>
        <taxon>Bacteria</taxon>
        <taxon>Pseudomonadati</taxon>
        <taxon>Myxococcota</taxon>
        <taxon>Polyangia</taxon>
        <taxon>Nannocystales</taxon>
        <taxon>Nannocystaceae</taxon>
        <taxon>Nannocystis</taxon>
    </lineage>
</organism>
<dbReference type="AlphaFoldDB" id="A0A9X3J4P1"/>
<dbReference type="RefSeq" id="WP_267778285.1">
    <property type="nucleotide sequence ID" value="NZ_JAPNKE010000002.1"/>
</dbReference>
<comment type="caution">
    <text evidence="1">The sequence shown here is derived from an EMBL/GenBank/DDBJ whole genome shotgun (WGS) entry which is preliminary data.</text>
</comment>
<evidence type="ECO:0000313" key="2">
    <source>
        <dbReference type="Proteomes" id="UP001150924"/>
    </source>
</evidence>